<keyword evidence="5" id="KW-0106">Calcium</keyword>
<evidence type="ECO:0000256" key="4">
    <source>
        <dbReference type="PIRSR" id="PIRSR001227-1"/>
    </source>
</evidence>
<dbReference type="Gene3D" id="1.10.1400.10">
    <property type="match status" value="1"/>
</dbReference>
<evidence type="ECO:0000256" key="3">
    <source>
        <dbReference type="ARBA" id="ARBA00023145"/>
    </source>
</evidence>
<keyword evidence="3" id="KW-0865">Zymogen</keyword>
<dbReference type="InterPro" id="IPR023343">
    <property type="entry name" value="Penicillin_amidase_dom1"/>
</dbReference>
<evidence type="ECO:0000313" key="8">
    <source>
        <dbReference type="Proteomes" id="UP000029833"/>
    </source>
</evidence>
<reference evidence="7 8" key="1">
    <citation type="submission" date="2013-10" db="EMBL/GenBank/DDBJ databases">
        <authorList>
            <person name="Wang G."/>
            <person name="Zhuang W."/>
        </authorList>
    </citation>
    <scope>NUCLEOTIDE SEQUENCE [LARGE SCALE GENOMIC DNA]</scope>
    <source>
        <strain evidence="7 8">DSM 20118</strain>
    </source>
</reference>
<organism evidence="7 8">
    <name type="scientific">Cellulomonas cellasea DSM 20118</name>
    <dbReference type="NCBI Taxonomy" id="1408250"/>
    <lineage>
        <taxon>Bacteria</taxon>
        <taxon>Bacillati</taxon>
        <taxon>Actinomycetota</taxon>
        <taxon>Actinomycetes</taxon>
        <taxon>Micrococcales</taxon>
        <taxon>Cellulomonadaceae</taxon>
        <taxon>Cellulomonas</taxon>
    </lineage>
</organism>
<dbReference type="InterPro" id="IPR029055">
    <property type="entry name" value="Ntn_hydrolases_N"/>
</dbReference>
<dbReference type="InterPro" id="IPR014395">
    <property type="entry name" value="Pen/GL7ACA/AHL_acylase"/>
</dbReference>
<evidence type="ECO:0000256" key="5">
    <source>
        <dbReference type="PIRSR" id="PIRSR001227-2"/>
    </source>
</evidence>
<dbReference type="STRING" id="1408250.Q760_15705"/>
<feature type="compositionally biased region" description="Low complexity" evidence="6">
    <location>
        <begin position="171"/>
        <end position="181"/>
    </location>
</feature>
<evidence type="ECO:0000256" key="2">
    <source>
        <dbReference type="ARBA" id="ARBA00022801"/>
    </source>
</evidence>
<dbReference type="PANTHER" id="PTHR34218">
    <property type="entry name" value="PEPTIDASE S45 PENICILLIN AMIDASE"/>
    <property type="match status" value="1"/>
</dbReference>
<dbReference type="Gene3D" id="2.30.120.10">
    <property type="match status" value="1"/>
</dbReference>
<dbReference type="RefSeq" id="WP_034624769.1">
    <property type="nucleotide sequence ID" value="NZ_AXNT01000007.1"/>
</dbReference>
<dbReference type="Gene3D" id="1.10.439.10">
    <property type="entry name" value="Penicillin Amidohydrolase, domain 1"/>
    <property type="match status" value="1"/>
</dbReference>
<comment type="similarity">
    <text evidence="1">Belongs to the peptidase S45 family.</text>
</comment>
<dbReference type="InterPro" id="IPR043147">
    <property type="entry name" value="Penicillin_amidase_A-knob"/>
</dbReference>
<dbReference type="GO" id="GO:0016811">
    <property type="term" value="F:hydrolase activity, acting on carbon-nitrogen (but not peptide) bonds, in linear amides"/>
    <property type="evidence" value="ECO:0007669"/>
    <property type="project" value="InterPro"/>
</dbReference>
<dbReference type="Pfam" id="PF01804">
    <property type="entry name" value="Penicil_amidase"/>
    <property type="match status" value="1"/>
</dbReference>
<feature type="region of interest" description="Disordered" evidence="6">
    <location>
        <begin position="334"/>
        <end position="365"/>
    </location>
</feature>
<dbReference type="InterPro" id="IPR002692">
    <property type="entry name" value="S45"/>
</dbReference>
<accession>A0A0A0BCS1</accession>
<dbReference type="PANTHER" id="PTHR34218:SF4">
    <property type="entry name" value="ACYL-HOMOSERINE LACTONE ACYLASE QUIP"/>
    <property type="match status" value="1"/>
</dbReference>
<sequence>MTAELFRDAWGVPHVRAADHLELAEAQGRVTALDRGWQIEVDRWRAEGRLAERIGPAGLAWDRFARQARLADTARRAYDALDDDVRAWVDAYVRGVNAGLDAAPRPVELAALDERFGSTTPHEPWPAWAPLGVMLVAHALFSTFPRVLWNAHVERTLGAAGLAVLGGADPAEAPDAGALPGSGDGTPPDDPTEAGGVPTSGSNAWALHGSRTASGRPLLAGDPHRLLELPGVYQQVRLACPGLDVVGLAFPGVPGVQHFGHTGTAAWGITNAMAHGVEVFRERMRLRGDGVEALGPDGWEPAERTVERVAVRGGADVEVEVVETVRGVVLAGEPLDPAATRDGATGSTDASTRPAGDSAATDAETAPEVVVHSVRFPVRATADLGFACLLPLLRARTAHDVVEALRGWVDPVNRVLAADSDGTVLSATVGRVPARPRTERRLPQDAWSAAGRPAPWLGPLPPVEVADAAVDANERPGRAEVDLGLAYAPPHRADRIRALLHERRGDRLGPEDMSAIHADTLLGGAAGPLAWVERSDDLTPAAAQVRARLLAWDRHMDACSVPAATFAAWRAALVGRLAAHPALAPLHAPHPHGGALDPWFSVAARVADALPHLLDDAALGIDAAHEVRTALEEVAASTVVDDAWGDRHRVLASHLLDEVPGCTAPPVPDVPLAGDADCVRCTGTTPSLTDRAWRGSVARWVWDLADRERSRWGVPFGASGDPRSPHFTDQNALWAQAATVEVVTDWDRLTPEELV</sequence>
<proteinExistence type="inferred from homology"/>
<evidence type="ECO:0000256" key="1">
    <source>
        <dbReference type="ARBA" id="ARBA00006586"/>
    </source>
</evidence>
<dbReference type="PIRSF" id="PIRSF001227">
    <property type="entry name" value="Pen_acylase"/>
    <property type="match status" value="1"/>
</dbReference>
<feature type="region of interest" description="Disordered" evidence="6">
    <location>
        <begin position="171"/>
        <end position="203"/>
    </location>
</feature>
<comment type="caution">
    <text evidence="7">The sequence shown here is derived from an EMBL/GenBank/DDBJ whole genome shotgun (WGS) entry which is preliminary data.</text>
</comment>
<feature type="binding site" evidence="5">
    <location>
        <position position="277"/>
    </location>
    <ligand>
        <name>Ca(2+)</name>
        <dbReference type="ChEBI" id="CHEBI:29108"/>
    </ligand>
</feature>
<evidence type="ECO:0008006" key="9">
    <source>
        <dbReference type="Google" id="ProtNLM"/>
    </source>
</evidence>
<dbReference type="SUPFAM" id="SSF56235">
    <property type="entry name" value="N-terminal nucleophile aminohydrolases (Ntn hydrolases)"/>
    <property type="match status" value="1"/>
</dbReference>
<keyword evidence="2" id="KW-0378">Hydrolase</keyword>
<dbReference type="InterPro" id="IPR043146">
    <property type="entry name" value="Penicillin_amidase_N_B-knob"/>
</dbReference>
<keyword evidence="8" id="KW-1185">Reference proteome</keyword>
<dbReference type="AlphaFoldDB" id="A0A0A0BCS1"/>
<name>A0A0A0BCS1_9CELL</name>
<evidence type="ECO:0000256" key="6">
    <source>
        <dbReference type="SAM" id="MobiDB-lite"/>
    </source>
</evidence>
<dbReference type="GO" id="GO:0046872">
    <property type="term" value="F:metal ion binding"/>
    <property type="evidence" value="ECO:0007669"/>
    <property type="project" value="UniProtKB-KW"/>
</dbReference>
<comment type="cofactor">
    <cofactor evidence="5">
        <name>Ca(2+)</name>
        <dbReference type="ChEBI" id="CHEBI:29108"/>
    </cofactor>
    <text evidence="5">Binds 1 Ca(2+) ion per dimer.</text>
</comment>
<feature type="active site" description="Nucleophile" evidence="4">
    <location>
        <position position="202"/>
    </location>
</feature>
<protein>
    <recommendedName>
        <fullName evidence="9">Penicillin amidase</fullName>
    </recommendedName>
</protein>
<evidence type="ECO:0000313" key="7">
    <source>
        <dbReference type="EMBL" id="KGM03694.1"/>
    </source>
</evidence>
<dbReference type="Gene3D" id="3.60.20.10">
    <property type="entry name" value="Glutamine Phosphoribosylpyrophosphate, subunit 1, domain 1"/>
    <property type="match status" value="1"/>
</dbReference>
<gene>
    <name evidence="7" type="ORF">Q760_15705</name>
</gene>
<dbReference type="MEROPS" id="S45.003"/>
<dbReference type="GO" id="GO:0017000">
    <property type="term" value="P:antibiotic biosynthetic process"/>
    <property type="evidence" value="ECO:0007669"/>
    <property type="project" value="InterPro"/>
</dbReference>
<keyword evidence="5" id="KW-0479">Metal-binding</keyword>
<dbReference type="Proteomes" id="UP000029833">
    <property type="component" value="Unassembled WGS sequence"/>
</dbReference>
<dbReference type="EMBL" id="AXNT01000007">
    <property type="protein sequence ID" value="KGM03694.1"/>
    <property type="molecule type" value="Genomic_DNA"/>
</dbReference>